<evidence type="ECO:0000256" key="1">
    <source>
        <dbReference type="ARBA" id="ARBA00022723"/>
    </source>
</evidence>
<proteinExistence type="predicted"/>
<sequence length="592" mass="64180">MESGRVSYSDARNIPHMQLFHHLKQKFPDLRDNDVNESIQKYGLDRERCEEELSQRTQIHPGGYYGPWGRFSPATSRLTSPVRTSTPSTPTTPLLGTPSPCVVGPLQPGGEYPVYSPGTCGGTTPFFPSTLATSSTALLPSPAGSPVSYGWQPGVANGFRPTLRQPQDGPARLGDIPPGSRDRSKSRSGTPVTPSSAPVVPNSHDPFACELPERRRSAETCSEVQLEGLRLSPLPRRHAMDPPAGLAATATATTTIITTTTTFAPLTTTTATTTTTSTTINCTNLSPVDGGSSGSSSSSSSGGGSSRSSGRPPPALLQDQLARKERLAVELSHQVDEKGRLEAEVEAMVRELQAREHQRKHNTDTNAMRIEEVQQENQRLQSECYEMENRILRLMPDFELDIYSNLTTRQTPYSESTPVQPPPQLTRGSSGSSLGSEMGTPNTLNTIHTPVYPSRPAPPPPAPPPPSLPNHSYGQYQEASHKWDCTKCTFLNHPDMSMCEMCDFPRFTIGTTPPRQAASTPPHHQGPCYCHHRHHHLQHTTGPPAGSPRPDGAVLPHTSSCSSLPLSQGKPSLTNILKDKLLSLRDRRSDSV</sequence>
<evidence type="ECO:0000256" key="4">
    <source>
        <dbReference type="PROSITE-ProRule" id="PRU00322"/>
    </source>
</evidence>
<dbReference type="EMBL" id="JARAKH010000049">
    <property type="protein sequence ID" value="KAK8375789.1"/>
    <property type="molecule type" value="Genomic_DNA"/>
</dbReference>
<evidence type="ECO:0000256" key="6">
    <source>
        <dbReference type="SAM" id="MobiDB-lite"/>
    </source>
</evidence>
<name>A0AAW0SLM7_SCYPA</name>
<keyword evidence="1" id="KW-0479">Metal-binding</keyword>
<dbReference type="Proteomes" id="UP001487740">
    <property type="component" value="Unassembled WGS sequence"/>
</dbReference>
<gene>
    <name evidence="8" type="ORF">O3P69_008498</name>
</gene>
<protein>
    <recommendedName>
        <fullName evidence="7">RanBP2-type domain-containing protein</fullName>
    </recommendedName>
</protein>
<feature type="compositionally biased region" description="Polar residues" evidence="6">
    <location>
        <begin position="409"/>
        <end position="418"/>
    </location>
</feature>
<evidence type="ECO:0000259" key="7">
    <source>
        <dbReference type="PROSITE" id="PS50199"/>
    </source>
</evidence>
<dbReference type="Gene3D" id="1.10.8.10">
    <property type="entry name" value="DNA helicase RuvA subunit, C-terminal domain"/>
    <property type="match status" value="1"/>
</dbReference>
<feature type="domain" description="RanBP2-type" evidence="7">
    <location>
        <begin position="478"/>
        <end position="508"/>
    </location>
</feature>
<keyword evidence="3" id="KW-0862">Zinc</keyword>
<keyword evidence="5" id="KW-0175">Coiled coil</keyword>
<comment type="caution">
    <text evidence="8">The sequence shown here is derived from an EMBL/GenBank/DDBJ whole genome shotgun (WGS) entry which is preliminary data.</text>
</comment>
<evidence type="ECO:0000256" key="3">
    <source>
        <dbReference type="ARBA" id="ARBA00022833"/>
    </source>
</evidence>
<feature type="region of interest" description="Disordered" evidence="6">
    <location>
        <begin position="533"/>
        <end position="570"/>
    </location>
</feature>
<feature type="region of interest" description="Disordered" evidence="6">
    <location>
        <begin position="158"/>
        <end position="221"/>
    </location>
</feature>
<feature type="coiled-coil region" evidence="5">
    <location>
        <begin position="338"/>
        <end position="390"/>
    </location>
</feature>
<feature type="compositionally biased region" description="Low complexity" evidence="6">
    <location>
        <begin position="188"/>
        <end position="203"/>
    </location>
</feature>
<evidence type="ECO:0000256" key="2">
    <source>
        <dbReference type="ARBA" id="ARBA00022771"/>
    </source>
</evidence>
<keyword evidence="2 4" id="KW-0863">Zinc-finger</keyword>
<dbReference type="SUPFAM" id="SSF90209">
    <property type="entry name" value="Ran binding protein zinc finger-like"/>
    <property type="match status" value="1"/>
</dbReference>
<feature type="compositionally biased region" description="Polar residues" evidence="6">
    <location>
        <begin position="557"/>
        <end position="570"/>
    </location>
</feature>
<feature type="region of interest" description="Disordered" evidence="6">
    <location>
        <begin position="409"/>
        <end position="475"/>
    </location>
</feature>
<dbReference type="InterPro" id="IPR036443">
    <property type="entry name" value="Znf_RanBP2_sf"/>
</dbReference>
<keyword evidence="9" id="KW-1185">Reference proteome</keyword>
<dbReference type="GO" id="GO:0008270">
    <property type="term" value="F:zinc ion binding"/>
    <property type="evidence" value="ECO:0007669"/>
    <property type="project" value="UniProtKB-KW"/>
</dbReference>
<feature type="compositionally biased region" description="Low complexity" evidence="6">
    <location>
        <begin position="294"/>
        <end position="310"/>
    </location>
</feature>
<feature type="compositionally biased region" description="Pro residues" evidence="6">
    <location>
        <begin position="453"/>
        <end position="468"/>
    </location>
</feature>
<dbReference type="PROSITE" id="PS50199">
    <property type="entry name" value="ZF_RANBP2_2"/>
    <property type="match status" value="1"/>
</dbReference>
<evidence type="ECO:0000256" key="5">
    <source>
        <dbReference type="SAM" id="Coils"/>
    </source>
</evidence>
<dbReference type="PANTHER" id="PTHR46253:SF1">
    <property type="entry name" value="TAB2"/>
    <property type="match status" value="1"/>
</dbReference>
<dbReference type="SMART" id="SM00547">
    <property type="entry name" value="ZnF_RBZ"/>
    <property type="match status" value="1"/>
</dbReference>
<accession>A0AAW0SLM7</accession>
<dbReference type="InterPro" id="IPR001876">
    <property type="entry name" value="Znf_RanBP2"/>
</dbReference>
<evidence type="ECO:0000313" key="8">
    <source>
        <dbReference type="EMBL" id="KAK8375789.1"/>
    </source>
</evidence>
<dbReference type="Gene3D" id="2.30.30.380">
    <property type="entry name" value="Zn-finger domain of Sec23/24"/>
    <property type="match status" value="1"/>
</dbReference>
<reference evidence="8 9" key="1">
    <citation type="submission" date="2023-03" db="EMBL/GenBank/DDBJ databases">
        <title>High-quality genome of Scylla paramamosain provides insights in environmental adaptation.</title>
        <authorList>
            <person name="Zhang L."/>
        </authorList>
    </citation>
    <scope>NUCLEOTIDE SEQUENCE [LARGE SCALE GENOMIC DNA]</scope>
    <source>
        <strain evidence="8">LZ_2023a</strain>
        <tissue evidence="8">Muscle</tissue>
    </source>
</reference>
<feature type="compositionally biased region" description="Polar residues" evidence="6">
    <location>
        <begin position="439"/>
        <end position="448"/>
    </location>
</feature>
<feature type="region of interest" description="Disordered" evidence="6">
    <location>
        <begin position="274"/>
        <end position="315"/>
    </location>
</feature>
<evidence type="ECO:0000313" key="9">
    <source>
        <dbReference type="Proteomes" id="UP001487740"/>
    </source>
</evidence>
<dbReference type="PANTHER" id="PTHR46253">
    <property type="entry name" value="TGF-BETA-ACTIVATED KINASE 1 AND MAP3K7-BINDING PROTEIN TAB"/>
    <property type="match status" value="1"/>
</dbReference>
<dbReference type="AlphaFoldDB" id="A0AAW0SLM7"/>
<feature type="region of interest" description="Disordered" evidence="6">
    <location>
        <begin position="76"/>
        <end position="100"/>
    </location>
</feature>
<dbReference type="PROSITE" id="PS01358">
    <property type="entry name" value="ZF_RANBP2_1"/>
    <property type="match status" value="1"/>
</dbReference>
<organism evidence="8 9">
    <name type="scientific">Scylla paramamosain</name>
    <name type="common">Mud crab</name>
    <dbReference type="NCBI Taxonomy" id="85552"/>
    <lineage>
        <taxon>Eukaryota</taxon>
        <taxon>Metazoa</taxon>
        <taxon>Ecdysozoa</taxon>
        <taxon>Arthropoda</taxon>
        <taxon>Crustacea</taxon>
        <taxon>Multicrustacea</taxon>
        <taxon>Malacostraca</taxon>
        <taxon>Eumalacostraca</taxon>
        <taxon>Eucarida</taxon>
        <taxon>Decapoda</taxon>
        <taxon>Pleocyemata</taxon>
        <taxon>Brachyura</taxon>
        <taxon>Eubrachyura</taxon>
        <taxon>Portunoidea</taxon>
        <taxon>Portunidae</taxon>
        <taxon>Portuninae</taxon>
        <taxon>Scylla</taxon>
    </lineage>
</organism>